<reference evidence="2 3" key="1">
    <citation type="submission" date="2012-12" db="EMBL/GenBank/DDBJ databases">
        <title>Genome assembly of Marinobacter sp. AK21.</title>
        <authorList>
            <person name="Khatri I."/>
            <person name="Kumar R."/>
            <person name="Vaidya B."/>
            <person name="Subramanian S."/>
            <person name="Pinnaka A."/>
        </authorList>
    </citation>
    <scope>NUCLEOTIDE SEQUENCE [LARGE SCALE GENOMIC DNA]</scope>
    <source>
        <strain evidence="2 3">AK21</strain>
    </source>
</reference>
<evidence type="ECO:0000313" key="3">
    <source>
        <dbReference type="Proteomes" id="UP000035057"/>
    </source>
</evidence>
<evidence type="ECO:0000256" key="1">
    <source>
        <dbReference type="SAM" id="MobiDB-lite"/>
    </source>
</evidence>
<proteinExistence type="predicted"/>
<comment type="caution">
    <text evidence="2">The sequence shown here is derived from an EMBL/GenBank/DDBJ whole genome shotgun (WGS) entry which is preliminary data.</text>
</comment>
<organism evidence="2 3">
    <name type="scientific">Marinobacter nitratireducens</name>
    <dbReference type="NCBI Taxonomy" id="1137280"/>
    <lineage>
        <taxon>Bacteria</taxon>
        <taxon>Pseudomonadati</taxon>
        <taxon>Pseudomonadota</taxon>
        <taxon>Gammaproteobacteria</taxon>
        <taxon>Pseudomonadales</taxon>
        <taxon>Marinobacteraceae</taxon>
        <taxon>Marinobacter</taxon>
    </lineage>
</organism>
<dbReference type="Proteomes" id="UP000035057">
    <property type="component" value="Unassembled WGS sequence"/>
</dbReference>
<keyword evidence="3" id="KW-1185">Reference proteome</keyword>
<feature type="compositionally biased region" description="Basic and acidic residues" evidence="1">
    <location>
        <begin position="31"/>
        <end position="41"/>
    </location>
</feature>
<sequence length="90" mass="10335">MCLAGPESPGRHHRLPEKLGRYSIPQMGEKSSSKPPHEPQEKPPYGISRFLLNCYSLLVSLPYGANPRVPFFTSEYNRGRRQLWLSMYTV</sequence>
<gene>
    <name evidence="2" type="ORF">D777_00235</name>
</gene>
<dbReference type="STRING" id="1137280.D777_00235"/>
<name>A0A072N9L8_9GAMM</name>
<dbReference type="AlphaFoldDB" id="A0A072N9L8"/>
<feature type="region of interest" description="Disordered" evidence="1">
    <location>
        <begin position="1"/>
        <end position="44"/>
    </location>
</feature>
<accession>A0A072N9L8</accession>
<dbReference type="EMBL" id="ANIE01000010">
    <property type="protein sequence ID" value="KEF29730.1"/>
    <property type="molecule type" value="Genomic_DNA"/>
</dbReference>
<dbReference type="PATRIC" id="fig|1137280.3.peg.3385"/>
<evidence type="ECO:0000313" key="2">
    <source>
        <dbReference type="EMBL" id="KEF29730.1"/>
    </source>
</evidence>
<protein>
    <submittedName>
        <fullName evidence="2">Uncharacterized protein</fullName>
    </submittedName>
</protein>